<keyword evidence="3" id="KW-1185">Reference proteome</keyword>
<feature type="compositionally biased region" description="Basic and acidic residues" evidence="1">
    <location>
        <begin position="349"/>
        <end position="361"/>
    </location>
</feature>
<dbReference type="RefSeq" id="XP_013247414.1">
    <property type="nucleotide sequence ID" value="XM_013391960.1"/>
</dbReference>
<evidence type="ECO:0000256" key="1">
    <source>
        <dbReference type="SAM" id="MobiDB-lite"/>
    </source>
</evidence>
<feature type="compositionally biased region" description="Polar residues" evidence="1">
    <location>
        <begin position="74"/>
        <end position="87"/>
    </location>
</feature>
<feature type="compositionally biased region" description="Low complexity" evidence="1">
    <location>
        <begin position="88"/>
        <end position="99"/>
    </location>
</feature>
<feature type="compositionally biased region" description="Polar residues" evidence="1">
    <location>
        <begin position="168"/>
        <end position="181"/>
    </location>
</feature>
<feature type="compositionally biased region" description="Polar residues" evidence="1">
    <location>
        <begin position="1"/>
        <end position="16"/>
    </location>
</feature>
<feature type="compositionally biased region" description="Basic and acidic residues" evidence="1">
    <location>
        <begin position="330"/>
        <end position="341"/>
    </location>
</feature>
<reference evidence="2" key="1">
    <citation type="submission" date="2013-10" db="EMBL/GenBank/DDBJ databases">
        <title>Genomic analysis of the causative agents of coccidiosis in chickens.</title>
        <authorList>
            <person name="Reid A.J."/>
            <person name="Blake D."/>
            <person name="Billington K."/>
            <person name="Browne H."/>
            <person name="Dunn M."/>
            <person name="Hung S."/>
            <person name="Kawahara F."/>
            <person name="Miranda-Saavedra D."/>
            <person name="Mourier T."/>
            <person name="Nagra H."/>
            <person name="Otto T.D."/>
            <person name="Rawlings N."/>
            <person name="Sanchez A."/>
            <person name="Sanders M."/>
            <person name="Subramaniam C."/>
            <person name="Tay Y."/>
            <person name="Dear P."/>
            <person name="Doerig C."/>
            <person name="Gruber A."/>
            <person name="Parkinson J."/>
            <person name="Shirley M."/>
            <person name="Wan K.L."/>
            <person name="Berriman M."/>
            <person name="Tomley F."/>
            <person name="Pain A."/>
        </authorList>
    </citation>
    <scope>NUCLEOTIDE SEQUENCE</scope>
    <source>
        <strain evidence="2">Houghton</strain>
    </source>
</reference>
<protein>
    <submittedName>
        <fullName evidence="2">Uncharacterized protein</fullName>
    </submittedName>
</protein>
<dbReference type="AlphaFoldDB" id="U6GY37"/>
<feature type="compositionally biased region" description="Polar residues" evidence="1">
    <location>
        <begin position="190"/>
        <end position="207"/>
    </location>
</feature>
<sequence length="624" mass="68101">MATTDDSATYLSTQLTTPPPDLRSTGGYTESEHTATSVVRKPRNMSRPNASALVNEASTVATRTPVPGRASGSDDPSFTTFPSTAGVSSLSTASKAAATHGDADVVPTARRDRRSITAVATAAGPTSSAQDGVQREVRFPAGEEEDAAKSSASGESSEQSPPKPSGSGRATRSPRQSGETVSSRRRRSNPAASEENQLESAQTSTIAPESPVGITTAFSGQNSRGEISSSRGRAFRGSEFATEEAEELLEEEGSCPLGHCSSDFLGTAPRTEAAGALQYGDGGNNIREFLDNDSDGGENLRLGVLQPEYFMFDSEDSEFQNAIHGILPRLPRDSPELDPSHRTVVPPRRLGERPSAREAAKPEATGGREPGERAGKPSEEKGSKPEAKASGNKGGKAEEEDPYEEYPDHCGDLATFIEGRQVIEWDIPIFNGIVHVLGSSVLRPDIEAVATDIAFWQCTHQFCFECPFLTPFLLKFLDKIGIITGKSPFEFSPPPGVRPDWVCRGAFDYYPAGWTKQTWLKYLETMHSGDKRIMKKNAELLARAAHERHQIALLYESVRLQSIEARRRYDPLRPINDPFYDPQYKNMKKAFDEKNFECKGEAVNREMTHKQMHKILPAIYPWKG</sequence>
<feature type="compositionally biased region" description="Low complexity" evidence="1">
    <location>
        <begin position="149"/>
        <end position="158"/>
    </location>
</feature>
<evidence type="ECO:0000313" key="3">
    <source>
        <dbReference type="Proteomes" id="UP000018050"/>
    </source>
</evidence>
<feature type="compositionally biased region" description="Polar residues" evidence="1">
    <location>
        <begin position="216"/>
        <end position="231"/>
    </location>
</feature>
<dbReference type="EMBL" id="HG673419">
    <property type="protein sequence ID" value="CDI83464.1"/>
    <property type="molecule type" value="Genomic_DNA"/>
</dbReference>
<name>U6GY37_EIMAC</name>
<dbReference type="Proteomes" id="UP000018050">
    <property type="component" value="Unassembled WGS sequence"/>
</dbReference>
<reference evidence="2" key="2">
    <citation type="submission" date="2013-10" db="EMBL/GenBank/DDBJ databases">
        <authorList>
            <person name="Aslett M."/>
        </authorList>
    </citation>
    <scope>NUCLEOTIDE SEQUENCE</scope>
    <source>
        <strain evidence="2">Houghton</strain>
    </source>
</reference>
<feature type="region of interest" description="Disordered" evidence="1">
    <location>
        <begin position="1"/>
        <end position="255"/>
    </location>
</feature>
<dbReference type="VEuPathDB" id="ToxoDB:EAH_00038490"/>
<dbReference type="GeneID" id="25271919"/>
<feature type="compositionally biased region" description="Acidic residues" evidence="1">
    <location>
        <begin position="241"/>
        <end position="253"/>
    </location>
</feature>
<feature type="region of interest" description="Disordered" evidence="1">
    <location>
        <begin position="329"/>
        <end position="405"/>
    </location>
</feature>
<feature type="compositionally biased region" description="Basic and acidic residues" evidence="1">
    <location>
        <begin position="369"/>
        <end position="387"/>
    </location>
</feature>
<evidence type="ECO:0000313" key="2">
    <source>
        <dbReference type="EMBL" id="CDI83464.1"/>
    </source>
</evidence>
<accession>U6GY37</accession>
<gene>
    <name evidence="2" type="ORF">EAH_00038490</name>
</gene>
<organism evidence="2 3">
    <name type="scientific">Eimeria acervulina</name>
    <name type="common">Coccidian parasite</name>
    <dbReference type="NCBI Taxonomy" id="5801"/>
    <lineage>
        <taxon>Eukaryota</taxon>
        <taxon>Sar</taxon>
        <taxon>Alveolata</taxon>
        <taxon>Apicomplexa</taxon>
        <taxon>Conoidasida</taxon>
        <taxon>Coccidia</taxon>
        <taxon>Eucoccidiorida</taxon>
        <taxon>Eimeriorina</taxon>
        <taxon>Eimeriidae</taxon>
        <taxon>Eimeria</taxon>
    </lineage>
</organism>
<dbReference type="OrthoDB" id="347346at2759"/>
<proteinExistence type="predicted"/>
<dbReference type="OMA" id="REMTHKQ"/>